<proteinExistence type="predicted"/>
<dbReference type="PROSITE" id="PS00894">
    <property type="entry name" value="HTH_DEOR_1"/>
    <property type="match status" value="1"/>
</dbReference>
<dbReference type="InterPro" id="IPR018356">
    <property type="entry name" value="Tscrpt_reg_HTH_DeoR_CS"/>
</dbReference>
<dbReference type="Pfam" id="PF08220">
    <property type="entry name" value="HTH_DeoR"/>
    <property type="match status" value="1"/>
</dbReference>
<dbReference type="InterPro" id="IPR036390">
    <property type="entry name" value="WH_DNA-bd_sf"/>
</dbReference>
<keyword evidence="1" id="KW-0678">Repressor</keyword>
<keyword evidence="2" id="KW-0805">Transcription regulation</keyword>
<evidence type="ECO:0000313" key="7">
    <source>
        <dbReference type="Proteomes" id="UP000318878"/>
    </source>
</evidence>
<dbReference type="Gene3D" id="1.10.10.10">
    <property type="entry name" value="Winged helix-like DNA-binding domain superfamily/Winged helix DNA-binding domain"/>
    <property type="match status" value="1"/>
</dbReference>
<feature type="domain" description="HTH deoR-type" evidence="5">
    <location>
        <begin position="3"/>
        <end position="58"/>
    </location>
</feature>
<dbReference type="PRINTS" id="PR00037">
    <property type="entry name" value="HTHLACR"/>
</dbReference>
<dbReference type="SMART" id="SM00420">
    <property type="entry name" value="HTH_DEOR"/>
    <property type="match status" value="1"/>
</dbReference>
<dbReference type="InterPro" id="IPR036388">
    <property type="entry name" value="WH-like_DNA-bd_sf"/>
</dbReference>
<evidence type="ECO:0000256" key="3">
    <source>
        <dbReference type="ARBA" id="ARBA00023125"/>
    </source>
</evidence>
<organism evidence="6 7">
    <name type="scientific">Blastopirellula retiformator</name>
    <dbReference type="NCBI Taxonomy" id="2527970"/>
    <lineage>
        <taxon>Bacteria</taxon>
        <taxon>Pseudomonadati</taxon>
        <taxon>Planctomycetota</taxon>
        <taxon>Planctomycetia</taxon>
        <taxon>Pirellulales</taxon>
        <taxon>Pirellulaceae</taxon>
        <taxon>Blastopirellula</taxon>
    </lineage>
</organism>
<dbReference type="SUPFAM" id="SSF46785">
    <property type="entry name" value="Winged helix' DNA-binding domain"/>
    <property type="match status" value="1"/>
</dbReference>
<dbReference type="PANTHER" id="PTHR30363:SF4">
    <property type="entry name" value="GLYCEROL-3-PHOSPHATE REGULON REPRESSOR"/>
    <property type="match status" value="1"/>
</dbReference>
<dbReference type="InterPro" id="IPR014036">
    <property type="entry name" value="DeoR-like_C"/>
</dbReference>
<dbReference type="RefSeq" id="WP_146436219.1">
    <property type="nucleotide sequence ID" value="NZ_SJPF01000006.1"/>
</dbReference>
<dbReference type="SUPFAM" id="SSF100950">
    <property type="entry name" value="NagB/RpiA/CoA transferase-like"/>
    <property type="match status" value="1"/>
</dbReference>
<evidence type="ECO:0000256" key="2">
    <source>
        <dbReference type="ARBA" id="ARBA00023015"/>
    </source>
</evidence>
<keyword evidence="7" id="KW-1185">Reference proteome</keyword>
<sequence>MQAEVRRARLLELVRSRGFASLPDLASELEVSESTVRRDLDSLEDLGSAKRTHGGVFYTGPAPNLPHFELRQEMQWEKKRQIARAASTLIEDGDTVLLDGGSTTYELAQLLVGRTLQVVTNSLPVANLFMASSTTDLIFVGGYVHNRTGVSVGPYATEMIAKLNARRAVLSTAGITEQGLYNSNLLLVETEQAMVRAAGEVIIVADSTKFGRQSLAHQCPLDEIDRLVVDDQITPDWLEVLQTAGIDTIVADSSTPPEAVR</sequence>
<dbReference type="PROSITE" id="PS51000">
    <property type="entry name" value="HTH_DEOR_2"/>
    <property type="match status" value="1"/>
</dbReference>
<dbReference type="Proteomes" id="UP000318878">
    <property type="component" value="Unassembled WGS sequence"/>
</dbReference>
<dbReference type="InterPro" id="IPR001034">
    <property type="entry name" value="DeoR_HTH"/>
</dbReference>
<dbReference type="GO" id="GO:0003700">
    <property type="term" value="F:DNA-binding transcription factor activity"/>
    <property type="evidence" value="ECO:0007669"/>
    <property type="project" value="InterPro"/>
</dbReference>
<evidence type="ECO:0000259" key="5">
    <source>
        <dbReference type="PROSITE" id="PS51000"/>
    </source>
</evidence>
<keyword evidence="3" id="KW-0238">DNA-binding</keyword>
<dbReference type="OrthoDB" id="9797223at2"/>
<name>A0A5C5UUK5_9BACT</name>
<dbReference type="SMART" id="SM01134">
    <property type="entry name" value="DeoRC"/>
    <property type="match status" value="1"/>
</dbReference>
<gene>
    <name evidence="6" type="primary">ulaR</name>
    <name evidence="6" type="ORF">Enr8_46630</name>
</gene>
<protein>
    <submittedName>
        <fullName evidence="6">HTH-type transcriptional regulator UlaR</fullName>
    </submittedName>
</protein>
<dbReference type="EMBL" id="SJPF01000006">
    <property type="protein sequence ID" value="TWT30006.1"/>
    <property type="molecule type" value="Genomic_DNA"/>
</dbReference>
<evidence type="ECO:0000256" key="4">
    <source>
        <dbReference type="ARBA" id="ARBA00023163"/>
    </source>
</evidence>
<evidence type="ECO:0000313" key="6">
    <source>
        <dbReference type="EMBL" id="TWT30006.1"/>
    </source>
</evidence>
<dbReference type="Pfam" id="PF00455">
    <property type="entry name" value="DeoRC"/>
    <property type="match status" value="1"/>
</dbReference>
<reference evidence="6 7" key="1">
    <citation type="submission" date="2019-02" db="EMBL/GenBank/DDBJ databases">
        <title>Deep-cultivation of Planctomycetes and their phenomic and genomic characterization uncovers novel biology.</title>
        <authorList>
            <person name="Wiegand S."/>
            <person name="Jogler M."/>
            <person name="Boedeker C."/>
            <person name="Pinto D."/>
            <person name="Vollmers J."/>
            <person name="Rivas-Marin E."/>
            <person name="Kohn T."/>
            <person name="Peeters S.H."/>
            <person name="Heuer A."/>
            <person name="Rast P."/>
            <person name="Oberbeckmann S."/>
            <person name="Bunk B."/>
            <person name="Jeske O."/>
            <person name="Meyerdierks A."/>
            <person name="Storesund J.E."/>
            <person name="Kallscheuer N."/>
            <person name="Luecker S."/>
            <person name="Lage O.M."/>
            <person name="Pohl T."/>
            <person name="Merkel B.J."/>
            <person name="Hornburger P."/>
            <person name="Mueller R.-W."/>
            <person name="Bruemmer F."/>
            <person name="Labrenz M."/>
            <person name="Spormann A.M."/>
            <person name="Op Den Camp H."/>
            <person name="Overmann J."/>
            <person name="Amann R."/>
            <person name="Jetten M.S.M."/>
            <person name="Mascher T."/>
            <person name="Medema M.H."/>
            <person name="Devos D.P."/>
            <person name="Kaster A.-K."/>
            <person name="Ovreas L."/>
            <person name="Rohde M."/>
            <person name="Galperin M.Y."/>
            <person name="Jogler C."/>
        </authorList>
    </citation>
    <scope>NUCLEOTIDE SEQUENCE [LARGE SCALE GENOMIC DNA]</scope>
    <source>
        <strain evidence="6 7">Enr8</strain>
    </source>
</reference>
<comment type="caution">
    <text evidence="6">The sequence shown here is derived from an EMBL/GenBank/DDBJ whole genome shotgun (WGS) entry which is preliminary data.</text>
</comment>
<dbReference type="InterPro" id="IPR050313">
    <property type="entry name" value="Carb_Metab_HTH_regulators"/>
</dbReference>
<dbReference type="PANTHER" id="PTHR30363">
    <property type="entry name" value="HTH-TYPE TRANSCRIPTIONAL REGULATOR SRLR-RELATED"/>
    <property type="match status" value="1"/>
</dbReference>
<evidence type="ECO:0000256" key="1">
    <source>
        <dbReference type="ARBA" id="ARBA00022491"/>
    </source>
</evidence>
<keyword evidence="4" id="KW-0804">Transcription</keyword>
<dbReference type="AlphaFoldDB" id="A0A5C5UUK5"/>
<accession>A0A5C5UUK5</accession>
<dbReference type="GO" id="GO:0003677">
    <property type="term" value="F:DNA binding"/>
    <property type="evidence" value="ECO:0007669"/>
    <property type="project" value="UniProtKB-KW"/>
</dbReference>
<dbReference type="InterPro" id="IPR037171">
    <property type="entry name" value="NagB/RpiA_transferase-like"/>
</dbReference>